<accession>A0A8H9I5X3</accession>
<dbReference type="EMBL" id="BMXN01000013">
    <property type="protein sequence ID" value="GGW30452.1"/>
    <property type="molecule type" value="Genomic_DNA"/>
</dbReference>
<dbReference type="Proteomes" id="UP000623776">
    <property type="component" value="Unassembled WGS sequence"/>
</dbReference>
<evidence type="ECO:0000313" key="3">
    <source>
        <dbReference type="Proteomes" id="UP000623776"/>
    </source>
</evidence>
<proteinExistence type="predicted"/>
<comment type="caution">
    <text evidence="2">The sequence shown here is derived from an EMBL/GenBank/DDBJ whole genome shotgun (WGS) entry which is preliminary data.</text>
</comment>
<evidence type="ECO:0000313" key="2">
    <source>
        <dbReference type="EMBL" id="GGW30452.1"/>
    </source>
</evidence>
<organism evidence="2 3">
    <name type="scientific">Vreelandella hamiltonii</name>
    <dbReference type="NCBI Taxonomy" id="502829"/>
    <lineage>
        <taxon>Bacteria</taxon>
        <taxon>Pseudomonadati</taxon>
        <taxon>Pseudomonadota</taxon>
        <taxon>Gammaproteobacteria</taxon>
        <taxon>Oceanospirillales</taxon>
        <taxon>Halomonadaceae</taxon>
        <taxon>Vreelandella</taxon>
    </lineage>
</organism>
<reference evidence="3" key="1">
    <citation type="journal article" date="2019" name="Int. J. Syst. Evol. Microbiol.">
        <title>The Global Catalogue of Microorganisms (GCM) 10K type strain sequencing project: providing services to taxonomists for standard genome sequencing and annotation.</title>
        <authorList>
            <consortium name="The Broad Institute Genomics Platform"/>
            <consortium name="The Broad Institute Genome Sequencing Center for Infectious Disease"/>
            <person name="Wu L."/>
            <person name="Ma J."/>
        </authorList>
    </citation>
    <scope>NUCLEOTIDE SEQUENCE [LARGE SCALE GENOMIC DNA]</scope>
    <source>
        <strain evidence="3">KCTC 22154</strain>
    </source>
</reference>
<evidence type="ECO:0000256" key="1">
    <source>
        <dbReference type="SAM" id="MobiDB-lite"/>
    </source>
</evidence>
<dbReference type="RefSeq" id="WP_189463711.1">
    <property type="nucleotide sequence ID" value="NZ_BMXN01000013.1"/>
</dbReference>
<protein>
    <submittedName>
        <fullName evidence="2">Uncharacterized protein</fullName>
    </submittedName>
</protein>
<keyword evidence="3" id="KW-1185">Reference proteome</keyword>
<dbReference type="AlphaFoldDB" id="A0A8H9I5X3"/>
<gene>
    <name evidence="2" type="ORF">GCM10007157_22970</name>
</gene>
<name>A0A8H9I5X3_9GAMM</name>
<feature type="region of interest" description="Disordered" evidence="1">
    <location>
        <begin position="14"/>
        <end position="35"/>
    </location>
</feature>
<sequence>MNMIDAILHLPADSDLPDTVTDETGNPALSDPSAITSTGDRLHYVRLPNEQLTVWRSHATVLAETLYTGVGTADRLYQQIKADPEALALYESVYDTSPREIDDGEGGTTTYVPPFKFGMLAESTMPVPESVTSRQGMEQLIRSGLDEQVDDAINGIADSVERKLARNWLDKASIWERNNPQLLAISNALGLSTQDVDSLFIQAATL</sequence>